<keyword evidence="2" id="KW-1185">Reference proteome</keyword>
<gene>
    <name evidence="1" type="ORF">CIPAW_13G021100</name>
</gene>
<sequence>MRKIWNENITTINATYFTLYKYFKLLVSLLLFLQFFQCCPLGSSKSKRLPLPSIAFSGILAVTPSFHPETIPSKSQNNISHMSMPIYIMLVYMKSQTILGAKPEAQRCLFRISRIVSILKLTSPTFHGGLTQPIQ</sequence>
<evidence type="ECO:0000313" key="1">
    <source>
        <dbReference type="EMBL" id="KAG6630486.1"/>
    </source>
</evidence>
<dbReference type="EMBL" id="CM031821">
    <property type="protein sequence ID" value="KAG6630486.1"/>
    <property type="molecule type" value="Genomic_DNA"/>
</dbReference>
<proteinExistence type="predicted"/>
<name>A0A8T1NF86_CARIL</name>
<dbReference type="Proteomes" id="UP000811609">
    <property type="component" value="Chromosome 13"/>
</dbReference>
<protein>
    <submittedName>
        <fullName evidence="1">Uncharacterized protein</fullName>
    </submittedName>
</protein>
<accession>A0A8T1NF86</accession>
<evidence type="ECO:0000313" key="2">
    <source>
        <dbReference type="Proteomes" id="UP000811609"/>
    </source>
</evidence>
<comment type="caution">
    <text evidence="1">The sequence shown here is derived from an EMBL/GenBank/DDBJ whole genome shotgun (WGS) entry which is preliminary data.</text>
</comment>
<dbReference type="AlphaFoldDB" id="A0A8T1NF86"/>
<reference evidence="1" key="1">
    <citation type="submission" date="2020-12" db="EMBL/GenBank/DDBJ databases">
        <title>WGS assembly of Carya illinoinensis cv. Pawnee.</title>
        <authorList>
            <person name="Platts A."/>
            <person name="Shu S."/>
            <person name="Wright S."/>
            <person name="Barry K."/>
            <person name="Edger P."/>
            <person name="Pires J.C."/>
            <person name="Schmutz J."/>
        </authorList>
    </citation>
    <scope>NUCLEOTIDE SEQUENCE</scope>
    <source>
        <tissue evidence="1">Leaf</tissue>
    </source>
</reference>
<organism evidence="1 2">
    <name type="scientific">Carya illinoinensis</name>
    <name type="common">Pecan</name>
    <dbReference type="NCBI Taxonomy" id="32201"/>
    <lineage>
        <taxon>Eukaryota</taxon>
        <taxon>Viridiplantae</taxon>
        <taxon>Streptophyta</taxon>
        <taxon>Embryophyta</taxon>
        <taxon>Tracheophyta</taxon>
        <taxon>Spermatophyta</taxon>
        <taxon>Magnoliopsida</taxon>
        <taxon>eudicotyledons</taxon>
        <taxon>Gunneridae</taxon>
        <taxon>Pentapetalae</taxon>
        <taxon>rosids</taxon>
        <taxon>fabids</taxon>
        <taxon>Fagales</taxon>
        <taxon>Juglandaceae</taxon>
        <taxon>Carya</taxon>
    </lineage>
</organism>